<sequence length="287" mass="31213">MESITRLWKLTGVVENRVAVVCTTKWDVLDKVIACIEGEGECVRTACLVLNNLSVPIENKAVMALGQWGDRLLAALVSIMRRDLPETYLCCTCLANLTFLPDAVGIAINFVPPVAANNMSPEEPEFRNRNDSLPRNRSLNKSMLLPLADAVPTVLQDQQSLLRVLECTLHRNAPFLLAPVTSTQGEALRRSCHLVRNLAAHSDGPKLLALTAIPRLLISFLQNTNKPVVRWTSQSLEDSALATLCHLACNPCAKDALSPIEGILEPIIAEGGIHAYRASAIASALHS</sequence>
<dbReference type="AlphaFoldDB" id="A0A7S1Z698"/>
<protein>
    <recommendedName>
        <fullName evidence="2">Protein HGH1 homolog</fullName>
    </recommendedName>
</protein>
<dbReference type="InterPro" id="IPR016024">
    <property type="entry name" value="ARM-type_fold"/>
</dbReference>
<dbReference type="Gene3D" id="1.25.10.10">
    <property type="entry name" value="Leucine-rich Repeat Variant"/>
    <property type="match status" value="1"/>
</dbReference>
<dbReference type="InterPro" id="IPR011989">
    <property type="entry name" value="ARM-like"/>
</dbReference>
<dbReference type="SUPFAM" id="SSF48371">
    <property type="entry name" value="ARM repeat"/>
    <property type="match status" value="1"/>
</dbReference>
<evidence type="ECO:0000313" key="1">
    <source>
        <dbReference type="EMBL" id="CAD9329827.1"/>
    </source>
</evidence>
<accession>A0A7S1Z698</accession>
<dbReference type="EMBL" id="HBGN01017077">
    <property type="protein sequence ID" value="CAD9329827.1"/>
    <property type="molecule type" value="Transcribed_RNA"/>
</dbReference>
<proteinExistence type="predicted"/>
<reference evidence="1" key="1">
    <citation type="submission" date="2021-01" db="EMBL/GenBank/DDBJ databases">
        <authorList>
            <person name="Corre E."/>
            <person name="Pelletier E."/>
            <person name="Niang G."/>
            <person name="Scheremetjew M."/>
            <person name="Finn R."/>
            <person name="Kale V."/>
            <person name="Holt S."/>
            <person name="Cochrane G."/>
            <person name="Meng A."/>
            <person name="Brown T."/>
            <person name="Cohen L."/>
        </authorList>
    </citation>
    <scope>NUCLEOTIDE SEQUENCE</scope>
    <source>
        <strain evidence="1">Pop2</strain>
    </source>
</reference>
<evidence type="ECO:0008006" key="2">
    <source>
        <dbReference type="Google" id="ProtNLM"/>
    </source>
</evidence>
<organism evidence="1">
    <name type="scientific">Ditylum brightwellii</name>
    <dbReference type="NCBI Taxonomy" id="49249"/>
    <lineage>
        <taxon>Eukaryota</taxon>
        <taxon>Sar</taxon>
        <taxon>Stramenopiles</taxon>
        <taxon>Ochrophyta</taxon>
        <taxon>Bacillariophyta</taxon>
        <taxon>Mediophyceae</taxon>
        <taxon>Lithodesmiophycidae</taxon>
        <taxon>Lithodesmiales</taxon>
        <taxon>Lithodesmiaceae</taxon>
        <taxon>Ditylum</taxon>
    </lineage>
</organism>
<name>A0A7S1Z698_9STRA</name>
<gene>
    <name evidence="1" type="ORF">DBRI1063_LOCUS10968</name>
</gene>